<dbReference type="InterPro" id="IPR044066">
    <property type="entry name" value="TRIAD_supradom"/>
</dbReference>
<evidence type="ECO:0000313" key="17">
    <source>
        <dbReference type="WBParaSite" id="TCLT_0000660601-mRNA-1"/>
    </source>
</evidence>
<name>A0A158RC75_THECL</name>
<dbReference type="PROSITE" id="PS51873">
    <property type="entry name" value="TRIAD"/>
    <property type="match status" value="1"/>
</dbReference>
<dbReference type="EMBL" id="UYYF01004428">
    <property type="protein sequence ID" value="VDN03961.1"/>
    <property type="molecule type" value="Genomic_DNA"/>
</dbReference>
<dbReference type="PANTHER" id="PTHR11685">
    <property type="entry name" value="RBR FAMILY RING FINGER AND IBR DOMAIN-CONTAINING"/>
    <property type="match status" value="1"/>
</dbReference>
<dbReference type="FunFam" id="1.20.120.1750:FF:000004">
    <property type="entry name" value="RBR-type E3 ubiquitin transferase"/>
    <property type="match status" value="1"/>
</dbReference>
<dbReference type="Gene3D" id="3.30.40.10">
    <property type="entry name" value="Zinc/RING finger domain, C3HC4 (zinc finger)"/>
    <property type="match status" value="1"/>
</dbReference>
<evidence type="ECO:0000259" key="14">
    <source>
        <dbReference type="PROSITE" id="PS51873"/>
    </source>
</evidence>
<evidence type="ECO:0000256" key="10">
    <source>
        <dbReference type="ARBA" id="ARBA00022833"/>
    </source>
</evidence>
<dbReference type="SUPFAM" id="SSF57850">
    <property type="entry name" value="RING/U-box"/>
    <property type="match status" value="3"/>
</dbReference>
<keyword evidence="9" id="KW-0833">Ubl conjugation pathway</keyword>
<evidence type="ECO:0000256" key="3">
    <source>
        <dbReference type="ARBA" id="ARBA00005884"/>
    </source>
</evidence>
<dbReference type="STRING" id="103827.A0A158RC75"/>
<feature type="domain" description="RING-type" evidence="14">
    <location>
        <begin position="116"/>
        <end position="327"/>
    </location>
</feature>
<dbReference type="CDD" id="cd20344">
    <property type="entry name" value="BRcat_RBR_TRIAD1"/>
    <property type="match status" value="1"/>
</dbReference>
<gene>
    <name evidence="15" type="ORF">TCLT_LOCUS6595</name>
</gene>
<evidence type="ECO:0000256" key="11">
    <source>
        <dbReference type="ARBA" id="ARBA00023242"/>
    </source>
</evidence>
<evidence type="ECO:0000256" key="4">
    <source>
        <dbReference type="ARBA" id="ARBA00012251"/>
    </source>
</evidence>
<keyword evidence="10" id="KW-0862">Zinc</keyword>
<dbReference type="GO" id="GO:0061630">
    <property type="term" value="F:ubiquitin protein ligase activity"/>
    <property type="evidence" value="ECO:0007669"/>
    <property type="project" value="UniProtKB-EC"/>
</dbReference>
<reference evidence="15 16" key="2">
    <citation type="submission" date="2018-11" db="EMBL/GenBank/DDBJ databases">
        <authorList>
            <consortium name="Pathogen Informatics"/>
        </authorList>
    </citation>
    <scope>NUCLEOTIDE SEQUENCE [LARGE SCALE GENOMIC DNA]</scope>
</reference>
<dbReference type="InterPro" id="IPR047556">
    <property type="entry name" value="Rcat_RBR_TRIAD1"/>
</dbReference>
<keyword evidence="7" id="KW-0677">Repeat</keyword>
<comment type="subcellular location">
    <subcellularLocation>
        <location evidence="2">Nucleus</location>
    </subcellularLocation>
</comment>
<proteinExistence type="inferred from homology"/>
<dbReference type="OMA" id="PYAYYMD"/>
<dbReference type="PROSITE" id="PS50089">
    <property type="entry name" value="ZF_RING_2"/>
    <property type="match status" value="1"/>
</dbReference>
<dbReference type="InterPro" id="IPR047555">
    <property type="entry name" value="BRcat_RBR_TRIAD1"/>
</dbReference>
<dbReference type="WBParaSite" id="TCLT_0000660601-mRNA-1">
    <property type="protein sequence ID" value="TCLT_0000660601-mRNA-1"/>
    <property type="gene ID" value="TCLT_0000660601"/>
</dbReference>
<dbReference type="CDD" id="cd20360">
    <property type="entry name" value="Rcat_RBR_TRIAD1"/>
    <property type="match status" value="1"/>
</dbReference>
<dbReference type="InterPro" id="IPR031127">
    <property type="entry name" value="E3_UB_ligase_RBR"/>
</dbReference>
<keyword evidence="11" id="KW-0539">Nucleus</keyword>
<dbReference type="InterPro" id="IPR045840">
    <property type="entry name" value="Ariadne"/>
</dbReference>
<dbReference type="InterPro" id="IPR001841">
    <property type="entry name" value="Znf_RING"/>
</dbReference>
<comment type="catalytic activity">
    <reaction evidence="1">
        <text>[E2 ubiquitin-conjugating enzyme]-S-ubiquitinyl-L-cysteine + [acceptor protein]-L-lysine = [E2 ubiquitin-conjugating enzyme]-L-cysteine + [acceptor protein]-N(6)-ubiquitinyl-L-lysine.</text>
        <dbReference type="EC" id="2.3.2.31"/>
    </reaction>
</comment>
<dbReference type="EC" id="2.3.2.31" evidence="4"/>
<evidence type="ECO:0000256" key="8">
    <source>
        <dbReference type="ARBA" id="ARBA00022771"/>
    </source>
</evidence>
<evidence type="ECO:0000256" key="1">
    <source>
        <dbReference type="ARBA" id="ARBA00001798"/>
    </source>
</evidence>
<dbReference type="InterPro" id="IPR002867">
    <property type="entry name" value="IBR_dom"/>
</dbReference>
<comment type="similarity">
    <text evidence="3">Belongs to the RBR family. Ariadne subfamily.</text>
</comment>
<dbReference type="InterPro" id="IPR013083">
    <property type="entry name" value="Znf_RING/FYVE/PHD"/>
</dbReference>
<dbReference type="GO" id="GO:0016567">
    <property type="term" value="P:protein ubiquitination"/>
    <property type="evidence" value="ECO:0007669"/>
    <property type="project" value="InterPro"/>
</dbReference>
<sequence length="476" mass="55259">MEFEGALNVSPNVSDDEADLDYDDFYCNGDSSMEMFESDDPEHVEYSCMRVSEAESFLKETMDNVVSSLNVSFALAKLLLYFYKWDDITLIELYSANPSKVLVDCSVFAGTSKHFDSMSCAVCTRLRSECSEMYALDCGHSFCSTCWLKYIEEQLYNGVSMTIGCMETGCSILCSEDFVLEILKDQPDIREKYKRLIFKSCVESHSQLRFCPAAECYTVIKAECQKAKKVTCTNCGTSFCFQCGCDYHAPTSCETIRKWLTKCADDSETANYISAHTKDCPNCHSCIEKNGGCNHMQCAKCKHHFCWMCFGDWKTHGSEYYECSRYKENPSIAQEAANHLKARRALEKYLHYYERYENHHKSLKLEEDLQKCIMKKIDEKVSGHEGTWIDWQYLHAAAKLLTKCRYTLQYTYPYAYYMENGPRKELFEYQQAQLEKEIEELSWKVERAESTERGDLETQMHVAEFKRRTLLLDFFD</sequence>
<dbReference type="GO" id="GO:0008270">
    <property type="term" value="F:zinc ion binding"/>
    <property type="evidence" value="ECO:0007669"/>
    <property type="project" value="UniProtKB-KW"/>
</dbReference>
<feature type="domain" description="RING-type" evidence="13">
    <location>
        <begin position="120"/>
        <end position="165"/>
    </location>
</feature>
<reference evidence="17" key="1">
    <citation type="submission" date="2016-04" db="UniProtKB">
        <authorList>
            <consortium name="WormBaseParasite"/>
        </authorList>
    </citation>
    <scope>IDENTIFICATION</scope>
</reference>
<protein>
    <recommendedName>
        <fullName evidence="4">RBR-type E3 ubiquitin transferase</fullName>
        <ecNumber evidence="4">2.3.2.31</ecNumber>
    </recommendedName>
</protein>
<dbReference type="SMART" id="SM00647">
    <property type="entry name" value="IBR"/>
    <property type="match status" value="2"/>
</dbReference>
<evidence type="ECO:0000256" key="5">
    <source>
        <dbReference type="ARBA" id="ARBA00022679"/>
    </source>
</evidence>
<evidence type="ECO:0000313" key="16">
    <source>
        <dbReference type="Proteomes" id="UP000276776"/>
    </source>
</evidence>
<dbReference type="Proteomes" id="UP000276776">
    <property type="component" value="Unassembled WGS sequence"/>
</dbReference>
<evidence type="ECO:0000256" key="2">
    <source>
        <dbReference type="ARBA" id="ARBA00004123"/>
    </source>
</evidence>
<evidence type="ECO:0000256" key="6">
    <source>
        <dbReference type="ARBA" id="ARBA00022723"/>
    </source>
</evidence>
<evidence type="ECO:0000256" key="7">
    <source>
        <dbReference type="ARBA" id="ARBA00022737"/>
    </source>
</evidence>
<keyword evidence="8 12" id="KW-0863">Zinc-finger</keyword>
<organism evidence="17">
    <name type="scientific">Thelazia callipaeda</name>
    <name type="common">Oriental eyeworm</name>
    <name type="synonym">Parasitic nematode</name>
    <dbReference type="NCBI Taxonomy" id="103827"/>
    <lineage>
        <taxon>Eukaryota</taxon>
        <taxon>Metazoa</taxon>
        <taxon>Ecdysozoa</taxon>
        <taxon>Nematoda</taxon>
        <taxon>Chromadorea</taxon>
        <taxon>Rhabditida</taxon>
        <taxon>Spirurina</taxon>
        <taxon>Spiruromorpha</taxon>
        <taxon>Thelazioidea</taxon>
        <taxon>Thelaziidae</taxon>
        <taxon>Thelazia</taxon>
    </lineage>
</organism>
<evidence type="ECO:0000313" key="15">
    <source>
        <dbReference type="EMBL" id="VDN03961.1"/>
    </source>
</evidence>
<dbReference type="FunFam" id="3.30.40.10:FF:000019">
    <property type="entry name" value="RBR-type E3 ubiquitin transferase"/>
    <property type="match status" value="1"/>
</dbReference>
<evidence type="ECO:0000256" key="12">
    <source>
        <dbReference type="PROSITE-ProRule" id="PRU00175"/>
    </source>
</evidence>
<keyword evidence="5" id="KW-0808">Transferase</keyword>
<dbReference type="GO" id="GO:0005634">
    <property type="term" value="C:nucleus"/>
    <property type="evidence" value="ECO:0007669"/>
    <property type="project" value="UniProtKB-SubCell"/>
</dbReference>
<keyword evidence="16" id="KW-1185">Reference proteome</keyword>
<dbReference type="Pfam" id="PF22191">
    <property type="entry name" value="IBR_1"/>
    <property type="match status" value="1"/>
</dbReference>
<dbReference type="Pfam" id="PF19422">
    <property type="entry name" value="Ariadne"/>
    <property type="match status" value="1"/>
</dbReference>
<dbReference type="Pfam" id="PF01485">
    <property type="entry name" value="IBR"/>
    <property type="match status" value="1"/>
</dbReference>
<evidence type="ECO:0000259" key="13">
    <source>
        <dbReference type="PROSITE" id="PS50089"/>
    </source>
</evidence>
<dbReference type="AlphaFoldDB" id="A0A158RC75"/>
<keyword evidence="6" id="KW-0479">Metal-binding</keyword>
<dbReference type="Pfam" id="PF26000">
    <property type="entry name" value="UBA_ARIH2_N"/>
    <property type="match status" value="1"/>
</dbReference>
<dbReference type="OrthoDB" id="10009520at2759"/>
<dbReference type="Gene3D" id="1.20.120.1750">
    <property type="match status" value="1"/>
</dbReference>
<evidence type="ECO:0000256" key="9">
    <source>
        <dbReference type="ARBA" id="ARBA00022786"/>
    </source>
</evidence>
<accession>A0A158RC75</accession>